<proteinExistence type="inferred from homology"/>
<evidence type="ECO:0000256" key="1">
    <source>
        <dbReference type="ARBA" id="ARBA00037964"/>
    </source>
</evidence>
<gene>
    <name evidence="3" type="ORF">BDK51DRAFT_41388</name>
</gene>
<dbReference type="InterPro" id="IPR029044">
    <property type="entry name" value="Nucleotide-diphossugar_trans"/>
</dbReference>
<accession>A0A4P9WA06</accession>
<dbReference type="EMBL" id="KZ996115">
    <property type="protein sequence ID" value="RKO89399.1"/>
    <property type="molecule type" value="Genomic_DNA"/>
</dbReference>
<protein>
    <submittedName>
        <fullName evidence="3">Anp1-domain-containing protein</fullName>
    </submittedName>
</protein>
<name>A0A4P9WA06_9FUNG</name>
<organism evidence="3 4">
    <name type="scientific">Blyttiomyces helicus</name>
    <dbReference type="NCBI Taxonomy" id="388810"/>
    <lineage>
        <taxon>Eukaryota</taxon>
        <taxon>Fungi</taxon>
        <taxon>Fungi incertae sedis</taxon>
        <taxon>Chytridiomycota</taxon>
        <taxon>Chytridiomycota incertae sedis</taxon>
        <taxon>Chytridiomycetes</taxon>
        <taxon>Chytridiomycetes incertae sedis</taxon>
        <taxon>Blyttiomyces</taxon>
    </lineage>
</organism>
<dbReference type="PANTHER" id="PTHR43083">
    <property type="entry name" value="MANNAN POLYMERASE II"/>
    <property type="match status" value="1"/>
</dbReference>
<feature type="region of interest" description="Disordered" evidence="2">
    <location>
        <begin position="1"/>
        <end position="76"/>
    </location>
</feature>
<evidence type="ECO:0000313" key="3">
    <source>
        <dbReference type="EMBL" id="RKO89399.1"/>
    </source>
</evidence>
<reference evidence="4" key="1">
    <citation type="journal article" date="2018" name="Nat. Microbiol.">
        <title>Leveraging single-cell genomics to expand the fungal tree of life.</title>
        <authorList>
            <person name="Ahrendt S.R."/>
            <person name="Quandt C.A."/>
            <person name="Ciobanu D."/>
            <person name="Clum A."/>
            <person name="Salamov A."/>
            <person name="Andreopoulos B."/>
            <person name="Cheng J.F."/>
            <person name="Woyke T."/>
            <person name="Pelin A."/>
            <person name="Henrissat B."/>
            <person name="Reynolds N.K."/>
            <person name="Benny G.L."/>
            <person name="Smith M.E."/>
            <person name="James T.Y."/>
            <person name="Grigoriev I.V."/>
        </authorList>
    </citation>
    <scope>NUCLEOTIDE SEQUENCE [LARGE SCALE GENOMIC DNA]</scope>
</reference>
<dbReference type="Proteomes" id="UP000269721">
    <property type="component" value="Unassembled WGS sequence"/>
</dbReference>
<evidence type="ECO:0000256" key="2">
    <source>
        <dbReference type="SAM" id="MobiDB-lite"/>
    </source>
</evidence>
<dbReference type="PANTHER" id="PTHR43083:SF6">
    <property type="entry name" value="MANNAN POLYMERASE COMPLEXES SUBUNIT MNN9"/>
    <property type="match status" value="1"/>
</dbReference>
<dbReference type="Gene3D" id="3.90.550.10">
    <property type="entry name" value="Spore Coat Polysaccharide Biosynthesis Protein SpsA, Chain A"/>
    <property type="match status" value="1"/>
</dbReference>
<dbReference type="Pfam" id="PF03452">
    <property type="entry name" value="Anp1"/>
    <property type="match status" value="1"/>
</dbReference>
<dbReference type="AlphaFoldDB" id="A0A4P9WA06"/>
<keyword evidence="4" id="KW-1185">Reference proteome</keyword>
<sequence length="323" mass="35534">MSVPVAPLHTPVTRSEVPEVLSDNRGGPPVGPVSDYWAQLPSPQTRQLRPVSPLRGPPPPTEEKHPTPCPSTSSHKSLKMTVSNLNLNTFALARNPHLRRAFRLFQIILAAAFFRLCIYTTNNVKLNVHVGGNIDGTPAEPAFLLTRRGNWSFARWENVSMTEVGEEETTLLVASIIPDSTSYGTSRNFTSHLQTLTSLTHPPHLTSLALLVLDPLEHSTILSSLKSLSPYFSHITIIRQHDAPPPLPRDRRHDGELQFDRRGNIAMARNALVVHALKEEDFVLFVDADVGGIGEGTVGKMLESGKDILTIRSVGEKCEDCDS</sequence>
<dbReference type="OrthoDB" id="204164at2759"/>
<dbReference type="InterPro" id="IPR052086">
    <property type="entry name" value="Mannan_Polymerase_Subunit"/>
</dbReference>
<comment type="similarity">
    <text evidence="1">Belongs to the ANP1/MMN9/VAN1 family.</text>
</comment>
<evidence type="ECO:0000313" key="4">
    <source>
        <dbReference type="Proteomes" id="UP000269721"/>
    </source>
</evidence>